<reference evidence="1" key="1">
    <citation type="submission" date="2022-11" db="EMBL/GenBank/DDBJ databases">
        <authorList>
            <person name="Petersen C."/>
        </authorList>
    </citation>
    <scope>NUCLEOTIDE SEQUENCE</scope>
    <source>
        <strain evidence="1">IBT 22155</strain>
    </source>
</reference>
<dbReference type="Proteomes" id="UP001149079">
    <property type="component" value="Unassembled WGS sequence"/>
</dbReference>
<dbReference type="AlphaFoldDB" id="A0A9W9L0E6"/>
<sequence>MSQRHLHNASQLTEHELWEQNSDYAPTPGYCGSPYAALSTLSPFPSIVAENGTEPSSPSGSRIPKFVQLCEWEDGKSYDEDPPTCIHYRIEWRVTVNNREVSKDTEEDVVLAPSAFWQLSLEKKLEKALRWKTARHRQLRPDDTVIVPSTSDRTKRKPTKRFDETDIIWTPIEKQLLMWSDLFPVVRSSR</sequence>
<evidence type="ECO:0000313" key="2">
    <source>
        <dbReference type="Proteomes" id="UP001149079"/>
    </source>
</evidence>
<keyword evidence="2" id="KW-1185">Reference proteome</keyword>
<name>A0A9W9L0E6_9EURO</name>
<dbReference type="RefSeq" id="XP_056521482.1">
    <property type="nucleotide sequence ID" value="XM_056667886.1"/>
</dbReference>
<dbReference type="EMBL" id="JAPQKL010000005">
    <property type="protein sequence ID" value="KAJ5131103.1"/>
    <property type="molecule type" value="Genomic_DNA"/>
</dbReference>
<protein>
    <submittedName>
        <fullName evidence="1">Uncharacterized protein</fullName>
    </submittedName>
</protein>
<gene>
    <name evidence="1" type="ORF">N7515_007142</name>
</gene>
<reference evidence="1" key="2">
    <citation type="journal article" date="2023" name="IMA Fungus">
        <title>Comparative genomic study of the Penicillium genus elucidates a diverse pangenome and 15 lateral gene transfer events.</title>
        <authorList>
            <person name="Petersen C."/>
            <person name="Sorensen T."/>
            <person name="Nielsen M.R."/>
            <person name="Sondergaard T.E."/>
            <person name="Sorensen J.L."/>
            <person name="Fitzpatrick D.A."/>
            <person name="Frisvad J.C."/>
            <person name="Nielsen K.L."/>
        </authorList>
    </citation>
    <scope>NUCLEOTIDE SEQUENCE</scope>
    <source>
        <strain evidence="1">IBT 22155</strain>
    </source>
</reference>
<evidence type="ECO:0000313" key="1">
    <source>
        <dbReference type="EMBL" id="KAJ5131103.1"/>
    </source>
</evidence>
<dbReference type="GeneID" id="81407056"/>
<dbReference type="OrthoDB" id="4232626at2759"/>
<proteinExistence type="predicted"/>
<organism evidence="1 2">
    <name type="scientific">Penicillium bovifimosum</name>
    <dbReference type="NCBI Taxonomy" id="126998"/>
    <lineage>
        <taxon>Eukaryota</taxon>
        <taxon>Fungi</taxon>
        <taxon>Dikarya</taxon>
        <taxon>Ascomycota</taxon>
        <taxon>Pezizomycotina</taxon>
        <taxon>Eurotiomycetes</taxon>
        <taxon>Eurotiomycetidae</taxon>
        <taxon>Eurotiales</taxon>
        <taxon>Aspergillaceae</taxon>
        <taxon>Penicillium</taxon>
    </lineage>
</organism>
<comment type="caution">
    <text evidence="1">The sequence shown here is derived from an EMBL/GenBank/DDBJ whole genome shotgun (WGS) entry which is preliminary data.</text>
</comment>
<accession>A0A9W9L0E6</accession>